<dbReference type="AlphaFoldDB" id="A0A2P4R7U2"/>
<evidence type="ECO:0000313" key="1">
    <source>
        <dbReference type="EMBL" id="POH37332.1"/>
    </source>
</evidence>
<dbReference type="EMBL" id="PPWZ01000022">
    <property type="protein sequence ID" value="POH37332.1"/>
    <property type="molecule type" value="Genomic_DNA"/>
</dbReference>
<organism evidence="1">
    <name type="scientific">Companilactobacillus formosensis</name>
    <dbReference type="NCBI Taxonomy" id="1617889"/>
    <lineage>
        <taxon>Bacteria</taxon>
        <taxon>Bacillati</taxon>
        <taxon>Bacillota</taxon>
        <taxon>Bacilli</taxon>
        <taxon>Lactobacillales</taxon>
        <taxon>Lactobacillaceae</taxon>
        <taxon>Companilactobacillus</taxon>
    </lineage>
</organism>
<reference evidence="1" key="1">
    <citation type="submission" date="2018-01" db="EMBL/GenBank/DDBJ databases">
        <title>Genome sequnecing of Lactobacillus formosensis KACC 18721.</title>
        <authorList>
            <person name="Kim S.-J."/>
            <person name="Heo J."/>
        </authorList>
    </citation>
    <scope>NUCLEOTIDE SEQUENCE</scope>
    <source>
        <strain evidence="1">KACC 18721</strain>
    </source>
</reference>
<sequence length="433" mass="46567">MSRVTNFNELIQAVDNREEIITIERNITLERPLTLGAGTNLVGEPQENDELPTLIFQDSDGIGLTSNNSIMNLNILAPADRRAIFNSGYTENLGEFLFQNLTLTGQLSFITKAPVLFANIKIDNINILNADARHYVEQPQKYGVNVLQGALTIYNFNPDPDSLIVFQAKDLTIGQRNNPVYGSGVFIAGFGDRGGRVEVEILQTNEVHSTGKLPFGIYDIITGAIFIVNGAYAKTVIQNGETVTYGVNDMVLDAWGSVDNWIVNEPVISYGPSGIGFVNFSIVKSFTINAPIETYGQGARAYNQYDGTLEKGHFSSITTFGDGSIGIQISKEVGDITIDGDISTYGSLGNSLVKGVNMKLPASALSVKNGGIIHSITVAGNIQTFGDHITSYVVDSGGIVRNLNVVGTIIADGKNSNQVSVAIDGESPIIKFD</sequence>
<comment type="caution">
    <text evidence="1">The sequence shown here is derived from an EMBL/GenBank/DDBJ whole genome shotgun (WGS) entry which is preliminary data.</text>
</comment>
<name>A0A2P4R7U2_9LACO</name>
<protein>
    <submittedName>
        <fullName evidence="1">Uncharacterized protein</fullName>
    </submittedName>
</protein>
<gene>
    <name evidence="1" type="ORF">C2R26_03675</name>
</gene>
<accession>A0A2P4R7U2</accession>
<proteinExistence type="predicted"/>